<feature type="transmembrane region" description="Helical" evidence="10">
    <location>
        <begin position="151"/>
        <end position="173"/>
    </location>
</feature>
<evidence type="ECO:0000256" key="2">
    <source>
        <dbReference type="ARBA" id="ARBA00010110"/>
    </source>
</evidence>
<keyword evidence="11" id="KW-1185">Reference proteome</keyword>
<dbReference type="InterPro" id="IPR038770">
    <property type="entry name" value="Na+/solute_symporter_sf"/>
</dbReference>
<evidence type="ECO:0000256" key="1">
    <source>
        <dbReference type="ARBA" id="ARBA00004651"/>
    </source>
</evidence>
<evidence type="ECO:0000256" key="10">
    <source>
        <dbReference type="SAM" id="Phobius"/>
    </source>
</evidence>
<feature type="region of interest" description="Disordered" evidence="9">
    <location>
        <begin position="1"/>
        <end position="28"/>
    </location>
</feature>
<feature type="transmembrane region" description="Helical" evidence="10">
    <location>
        <begin position="285"/>
        <end position="310"/>
    </location>
</feature>
<evidence type="ECO:0000313" key="11">
    <source>
        <dbReference type="Proteomes" id="UP000887566"/>
    </source>
</evidence>
<dbReference type="PANTHER" id="PTHR43057:SF1">
    <property type="entry name" value="ARSENICAL-RESISTANCE PROTEIN 3"/>
    <property type="match status" value="1"/>
</dbReference>
<dbReference type="InterPro" id="IPR004706">
    <property type="entry name" value="Arsenical-R_Acr3"/>
</dbReference>
<feature type="transmembrane region" description="Helical" evidence="10">
    <location>
        <begin position="216"/>
        <end position="238"/>
    </location>
</feature>
<dbReference type="Gene3D" id="1.20.1530.20">
    <property type="match status" value="1"/>
</dbReference>
<keyword evidence="7 8" id="KW-0472">Membrane</keyword>
<dbReference type="NCBIfam" id="TIGR00832">
    <property type="entry name" value="acr3"/>
    <property type="match status" value="1"/>
</dbReference>
<dbReference type="PIRSF" id="PIRSF005508">
    <property type="entry name" value="Acr3"/>
    <property type="match status" value="1"/>
</dbReference>
<feature type="transmembrane region" description="Helical" evidence="10">
    <location>
        <begin position="322"/>
        <end position="341"/>
    </location>
</feature>
<name>A0A914XDH6_9BILA</name>
<dbReference type="WBParaSite" id="PSAMB.scaffold7559size7446.g30244.t1">
    <property type="protein sequence ID" value="PSAMB.scaffold7559size7446.g30244.t1"/>
    <property type="gene ID" value="PSAMB.scaffold7559size7446.g30244"/>
</dbReference>
<feature type="transmembrane region" description="Helical" evidence="10">
    <location>
        <begin position="118"/>
        <end position="139"/>
    </location>
</feature>
<organism evidence="11 12">
    <name type="scientific">Plectus sambesii</name>
    <dbReference type="NCBI Taxonomy" id="2011161"/>
    <lineage>
        <taxon>Eukaryota</taxon>
        <taxon>Metazoa</taxon>
        <taxon>Ecdysozoa</taxon>
        <taxon>Nematoda</taxon>
        <taxon>Chromadorea</taxon>
        <taxon>Plectida</taxon>
        <taxon>Plectina</taxon>
        <taxon>Plectoidea</taxon>
        <taxon>Plectidae</taxon>
        <taxon>Plectus</taxon>
    </lineage>
</organism>
<feature type="transmembrane region" description="Helical" evidence="10">
    <location>
        <begin position="347"/>
        <end position="368"/>
    </location>
</feature>
<proteinExistence type="inferred from homology"/>
<keyword evidence="3 8" id="KW-0813">Transport</keyword>
<protein>
    <submittedName>
        <fullName evidence="12">Arsenical-resistance protein</fullName>
    </submittedName>
</protein>
<keyword evidence="4 8" id="KW-1003">Cell membrane</keyword>
<feature type="transmembrane region" description="Helical" evidence="10">
    <location>
        <begin position="78"/>
        <end position="97"/>
    </location>
</feature>
<evidence type="ECO:0000256" key="7">
    <source>
        <dbReference type="ARBA" id="ARBA00023136"/>
    </source>
</evidence>
<dbReference type="GO" id="GO:0015104">
    <property type="term" value="F:antimonite transmembrane transporter activity"/>
    <property type="evidence" value="ECO:0007669"/>
    <property type="project" value="TreeGrafter"/>
</dbReference>
<dbReference type="GO" id="GO:0005886">
    <property type="term" value="C:plasma membrane"/>
    <property type="evidence" value="ECO:0007669"/>
    <property type="project" value="UniProtKB-SubCell"/>
</dbReference>
<dbReference type="Pfam" id="PF01758">
    <property type="entry name" value="SBF"/>
    <property type="match status" value="1"/>
</dbReference>
<feature type="transmembrane region" description="Helical" evidence="10">
    <location>
        <begin position="258"/>
        <end position="279"/>
    </location>
</feature>
<dbReference type="AlphaFoldDB" id="A0A914XDH6"/>
<keyword evidence="5 8" id="KW-0812">Transmembrane</keyword>
<evidence type="ECO:0000256" key="3">
    <source>
        <dbReference type="ARBA" id="ARBA00022448"/>
    </source>
</evidence>
<evidence type="ECO:0000256" key="5">
    <source>
        <dbReference type="ARBA" id="ARBA00022692"/>
    </source>
</evidence>
<dbReference type="PANTHER" id="PTHR43057">
    <property type="entry name" value="ARSENITE EFFLUX TRANSPORTER"/>
    <property type="match status" value="1"/>
</dbReference>
<feature type="transmembrane region" description="Helical" evidence="10">
    <location>
        <begin position="44"/>
        <end position="66"/>
    </location>
</feature>
<dbReference type="GO" id="GO:0015105">
    <property type="term" value="F:arsenite transmembrane transporter activity"/>
    <property type="evidence" value="ECO:0007669"/>
    <property type="project" value="TreeGrafter"/>
</dbReference>
<evidence type="ECO:0000256" key="8">
    <source>
        <dbReference type="PIRNR" id="PIRNR005508"/>
    </source>
</evidence>
<comment type="subcellular location">
    <subcellularLocation>
        <location evidence="1 8">Cell membrane</location>
        <topology evidence="1 8">Multi-pass membrane protein</topology>
    </subcellularLocation>
</comment>
<dbReference type="Proteomes" id="UP000887566">
    <property type="component" value="Unplaced"/>
</dbReference>
<comment type="similarity">
    <text evidence="2 8">Belongs to the arsenical resistance-3 (ACR3) (TC 2.A.59) family.</text>
</comment>
<evidence type="ECO:0000256" key="6">
    <source>
        <dbReference type="ARBA" id="ARBA00022989"/>
    </source>
</evidence>
<accession>A0A914XDH6</accession>
<dbReference type="GO" id="GO:0015297">
    <property type="term" value="F:antiporter activity"/>
    <property type="evidence" value="ECO:0007669"/>
    <property type="project" value="UniProtKB-UniRule"/>
</dbReference>
<keyword evidence="6 8" id="KW-1133">Transmembrane helix</keyword>
<feature type="compositionally biased region" description="Polar residues" evidence="9">
    <location>
        <begin position="1"/>
        <end position="23"/>
    </location>
</feature>
<evidence type="ECO:0000256" key="4">
    <source>
        <dbReference type="ARBA" id="ARBA00022475"/>
    </source>
</evidence>
<dbReference type="InterPro" id="IPR002657">
    <property type="entry name" value="BilAc:Na_symport/Acr3"/>
</dbReference>
<reference evidence="12" key="1">
    <citation type="submission" date="2022-11" db="UniProtKB">
        <authorList>
            <consortium name="WormBaseParasite"/>
        </authorList>
    </citation>
    <scope>IDENTIFICATION</scope>
</reference>
<evidence type="ECO:0000313" key="12">
    <source>
        <dbReference type="WBParaSite" id="PSAMB.scaffold7559size7446.g30244.t1"/>
    </source>
</evidence>
<evidence type="ECO:0000256" key="9">
    <source>
        <dbReference type="SAM" id="MobiDB-lite"/>
    </source>
</evidence>
<sequence length="379" mass="41915">MSKIQDSSITLQDITTPSSSNKISEQKTHDKEESLETIGFFEKYLTAWVLVCMAVGIAIGHFIPSIPSNLQKLSIAEVSLPIAVLVWGMILPMMMQIDFASLRQVWRSPRAIFLTTGINYLVQPFVMYGLATLFFYVIFRKWLTAFEADQYVAGAVILGGSPCTAMVFVWSVLVNGDPSYTLTQVAVNDLLILILFSPTVKLLLKVSNVEIPWVTLLLSVGVFVLIPLLFGTIARFLILRFKSAEYLNEKVLPKIKPFTICALLLTLILIFMFQADAIISHPINMLMIAVPVTLMTCITWSLAYGLAYLIKLPANIAGPASMIAGSNFFELAVAVTISLFGPKDPSVLVTTVGVLVEVPVMLSLCFVCNRTKWLFARNE</sequence>